<feature type="DNA-binding region" description="H-T-H motif" evidence="2">
    <location>
        <begin position="37"/>
        <end position="56"/>
    </location>
</feature>
<dbReference type="PROSITE" id="PS50977">
    <property type="entry name" value="HTH_TETR_2"/>
    <property type="match status" value="1"/>
</dbReference>
<feature type="domain" description="HTH tetR-type" evidence="3">
    <location>
        <begin position="14"/>
        <end position="74"/>
    </location>
</feature>
<comment type="caution">
    <text evidence="4">The sequence shown here is derived from an EMBL/GenBank/DDBJ whole genome shotgun (WGS) entry which is preliminary data.</text>
</comment>
<dbReference type="PANTHER" id="PTHR43479">
    <property type="entry name" value="ACREF/ENVCD OPERON REPRESSOR-RELATED"/>
    <property type="match status" value="1"/>
</dbReference>
<protein>
    <submittedName>
        <fullName evidence="4">TetR/AcrR family transcriptional regulator</fullName>
    </submittedName>
</protein>
<dbReference type="AlphaFoldDB" id="A0A6N9Q4F6"/>
<dbReference type="Gene3D" id="1.10.357.10">
    <property type="entry name" value="Tetracycline Repressor, domain 2"/>
    <property type="match status" value="1"/>
</dbReference>
<dbReference type="SUPFAM" id="SSF48498">
    <property type="entry name" value="Tetracyclin repressor-like, C-terminal domain"/>
    <property type="match status" value="1"/>
</dbReference>
<accession>A0A6N9Q4F6</accession>
<dbReference type="EMBL" id="SIJB01000027">
    <property type="protein sequence ID" value="NBI29692.1"/>
    <property type="molecule type" value="Genomic_DNA"/>
</dbReference>
<evidence type="ECO:0000259" key="3">
    <source>
        <dbReference type="PROSITE" id="PS50977"/>
    </source>
</evidence>
<evidence type="ECO:0000256" key="1">
    <source>
        <dbReference type="ARBA" id="ARBA00023125"/>
    </source>
</evidence>
<dbReference type="RefSeq" id="WP_160646498.1">
    <property type="nucleotide sequence ID" value="NZ_SIJB01000027.1"/>
</dbReference>
<evidence type="ECO:0000313" key="5">
    <source>
        <dbReference type="Proteomes" id="UP000448943"/>
    </source>
</evidence>
<dbReference type="PANTHER" id="PTHR43479:SF7">
    <property type="entry name" value="TETR-FAMILY TRANSCRIPTIONAL REGULATOR"/>
    <property type="match status" value="1"/>
</dbReference>
<dbReference type="Pfam" id="PF00440">
    <property type="entry name" value="TetR_N"/>
    <property type="match status" value="1"/>
</dbReference>
<evidence type="ECO:0000256" key="2">
    <source>
        <dbReference type="PROSITE-ProRule" id="PRU00335"/>
    </source>
</evidence>
<dbReference type="InterPro" id="IPR050624">
    <property type="entry name" value="HTH-type_Tx_Regulator"/>
</dbReference>
<gene>
    <name evidence="4" type="ORF">ERL59_12050</name>
</gene>
<sequence length="203" mass="23848">METKKISKRKLQSAQTREKLLHAGQETFIEYGFQKTTISQIIKKAKTGYGTAYVYFKNKDDLLIELLEDVMARFYEIANMTYKPTSKKEAYDLIEQQSILFLDMANKEKLMMQVIEEAIRLSDNVRKKWTEIREQFIKRISEDIAYAQKNELARIDVDCSIVARAWFHANEMYLWEIVKDVKTPPIKEIVHNIASIYTGGLYK</sequence>
<dbReference type="PRINTS" id="PR00455">
    <property type="entry name" value="HTHTETR"/>
</dbReference>
<proteinExistence type="predicted"/>
<keyword evidence="5" id="KW-1185">Reference proteome</keyword>
<name>A0A6N9Q4F6_9BACL</name>
<dbReference type="InterPro" id="IPR036271">
    <property type="entry name" value="Tet_transcr_reg_TetR-rel_C_sf"/>
</dbReference>
<dbReference type="InterPro" id="IPR009057">
    <property type="entry name" value="Homeodomain-like_sf"/>
</dbReference>
<keyword evidence="1 2" id="KW-0238">DNA-binding</keyword>
<reference evidence="4 5" key="1">
    <citation type="submission" date="2019-01" db="EMBL/GenBank/DDBJ databases">
        <title>Chengkuizengella sp. nov., isolated from deep-sea sediment of East Pacific Ocean.</title>
        <authorList>
            <person name="Yang J."/>
            <person name="Lai Q."/>
            <person name="Shao Z."/>
        </authorList>
    </citation>
    <scope>NUCLEOTIDE SEQUENCE [LARGE SCALE GENOMIC DNA]</scope>
    <source>
        <strain evidence="4 5">YPA3-1-1</strain>
    </source>
</reference>
<dbReference type="Proteomes" id="UP000448943">
    <property type="component" value="Unassembled WGS sequence"/>
</dbReference>
<evidence type="ECO:0000313" key="4">
    <source>
        <dbReference type="EMBL" id="NBI29692.1"/>
    </source>
</evidence>
<dbReference type="Gene3D" id="1.10.10.60">
    <property type="entry name" value="Homeodomain-like"/>
    <property type="match status" value="1"/>
</dbReference>
<dbReference type="InterPro" id="IPR001647">
    <property type="entry name" value="HTH_TetR"/>
</dbReference>
<dbReference type="GO" id="GO:0003677">
    <property type="term" value="F:DNA binding"/>
    <property type="evidence" value="ECO:0007669"/>
    <property type="project" value="UniProtKB-UniRule"/>
</dbReference>
<dbReference type="OrthoDB" id="9809994at2"/>
<dbReference type="SUPFAM" id="SSF46689">
    <property type="entry name" value="Homeodomain-like"/>
    <property type="match status" value="1"/>
</dbReference>
<organism evidence="4 5">
    <name type="scientific">Chengkuizengella marina</name>
    <dbReference type="NCBI Taxonomy" id="2507566"/>
    <lineage>
        <taxon>Bacteria</taxon>
        <taxon>Bacillati</taxon>
        <taxon>Bacillota</taxon>
        <taxon>Bacilli</taxon>
        <taxon>Bacillales</taxon>
        <taxon>Paenibacillaceae</taxon>
        <taxon>Chengkuizengella</taxon>
    </lineage>
</organism>